<keyword evidence="10" id="KW-0479">Metal-binding</keyword>
<dbReference type="PANTHER" id="PTHR47371">
    <property type="entry name" value="LIPOTEICHOIC ACID SYNTHASE"/>
    <property type="match status" value="1"/>
</dbReference>
<feature type="transmembrane region" description="Helical" evidence="12">
    <location>
        <begin position="35"/>
        <end position="55"/>
    </location>
</feature>
<keyword evidence="4 8" id="KW-1003">Cell membrane</keyword>
<feature type="active site" evidence="9">
    <location>
        <position position="293"/>
    </location>
</feature>
<dbReference type="InterPro" id="IPR050448">
    <property type="entry name" value="OpgB/LTA_synthase_biosynth"/>
</dbReference>
<dbReference type="InterPro" id="IPR017850">
    <property type="entry name" value="Alkaline_phosphatase_core_sf"/>
</dbReference>
<evidence type="ECO:0000256" key="10">
    <source>
        <dbReference type="PIRSR" id="PIRSR005091-2"/>
    </source>
</evidence>
<keyword evidence="15" id="KW-1185">Reference proteome</keyword>
<feature type="transmembrane region" description="Helical" evidence="12">
    <location>
        <begin position="12"/>
        <end position="29"/>
    </location>
</feature>
<evidence type="ECO:0000259" key="13">
    <source>
        <dbReference type="Pfam" id="PF00884"/>
    </source>
</evidence>
<dbReference type="InterPro" id="IPR012160">
    <property type="entry name" value="LtaS-like"/>
</dbReference>
<comment type="caution">
    <text evidence="14">The sequence shown here is derived from an EMBL/GenBank/DDBJ whole genome shotgun (WGS) entry which is preliminary data.</text>
</comment>
<feature type="binding site" evidence="11">
    <location>
        <position position="465"/>
    </location>
    <ligand>
        <name>Mn(2+)</name>
        <dbReference type="ChEBI" id="CHEBI:29035"/>
    </ligand>
</feature>
<evidence type="ECO:0000256" key="3">
    <source>
        <dbReference type="ARBA" id="ARBA00009983"/>
    </source>
</evidence>
<keyword evidence="5 12" id="KW-0812">Transmembrane</keyword>
<dbReference type="Pfam" id="PF00884">
    <property type="entry name" value="Sulfatase"/>
    <property type="match status" value="1"/>
</dbReference>
<evidence type="ECO:0000256" key="7">
    <source>
        <dbReference type="ARBA" id="ARBA00023136"/>
    </source>
</evidence>
<evidence type="ECO:0000256" key="6">
    <source>
        <dbReference type="ARBA" id="ARBA00022989"/>
    </source>
</evidence>
<evidence type="ECO:0000256" key="9">
    <source>
        <dbReference type="PIRSR" id="PIRSR005091-1"/>
    </source>
</evidence>
<feature type="binding site" evidence="10">
    <location>
        <position position="406"/>
    </location>
    <ligand>
        <name>substrate</name>
    </ligand>
</feature>
<keyword evidence="6 12" id="KW-1133">Transmembrane helix</keyword>
<dbReference type="AlphaFoldDB" id="A0A4Y8LH50"/>
<feature type="binding site" evidence="11">
    <location>
        <position position="466"/>
    </location>
    <ligand>
        <name>Mn(2+)</name>
        <dbReference type="ChEBI" id="CHEBI:29035"/>
    </ligand>
</feature>
<dbReference type="PIRSF" id="PIRSF005091">
    <property type="entry name" value="Mmb_sulf_HI1246"/>
    <property type="match status" value="1"/>
</dbReference>
<organism evidence="14 15">
    <name type="scientific">Jeotgalibacillus salarius</name>
    <dbReference type="NCBI Taxonomy" id="546023"/>
    <lineage>
        <taxon>Bacteria</taxon>
        <taxon>Bacillati</taxon>
        <taxon>Bacillota</taxon>
        <taxon>Bacilli</taxon>
        <taxon>Bacillales</taxon>
        <taxon>Caryophanaceae</taxon>
        <taxon>Jeotgalibacillus</taxon>
    </lineage>
</organism>
<accession>A0A4Y8LH50</accession>
<feature type="binding site" evidence="11">
    <location>
        <position position="293"/>
    </location>
    <ligand>
        <name>Mn(2+)</name>
        <dbReference type="ChEBI" id="CHEBI:29035"/>
    </ligand>
</feature>
<feature type="transmembrane region" description="Helical" evidence="12">
    <location>
        <begin position="62"/>
        <end position="82"/>
    </location>
</feature>
<feature type="transmembrane region" description="Helical" evidence="12">
    <location>
        <begin position="110"/>
        <end position="130"/>
    </location>
</feature>
<dbReference type="OrthoDB" id="5901192at2"/>
<dbReference type="RefSeq" id="WP_134380851.1">
    <property type="nucleotide sequence ID" value="NZ_SORX01000003.1"/>
</dbReference>
<evidence type="ECO:0000256" key="2">
    <source>
        <dbReference type="ARBA" id="ARBA00004936"/>
    </source>
</evidence>
<sequence>MKRIWLMYGDYMLFVLILLIKMIMVGPATGTYFGLNLFFVSLGALILISFWSLWISPRIRRWVLFYLSILITVLIASNIWYYRYFTDFLSVALLIQIPQMGAVGGGLGDLIYPLDFLLFADVIVWGVLLLKDRKRKFNDYPAKKRSKAALTAAVTGVVLFTAPLAINAADRDEWLVQDSLSNMRNYFKLGMLGHHAIDIGREIDDQFIEEKSLTSSQLREMQQFFDSNRDQESAVETTVEGRPNVIIVQLESFQNSVLDQEIEGQELTPFLNEFKDEVMYFPNFYHQTHQGRTSDAEFILNSSFYPLKAGSVYTRYPDHSYDSLPEKMESAGYETAAFHAFERTFWNRDEVYENFGFDHFYSIEDFPEGDVIGLTLNDEDFFLSSVDRMLEMNDPFYAFMVALTSHTPYDFPEEKKELNLESLEEEIIQNYYHNIHFVDQAFGAMVERLKDEGIWEDALVIAYGDHDSGLQESGREMAEMAEAESAVDYLALGQEVPLFMKLPKMDDGTVMEQTGGQIDIAPTILSLLGLDKGYMMGNSLLHDQPRLTVFREGSFVYDGYYYEADLTSERENGKCYNIESEEEADKENCAQMLYEAAGQLRMSDTIIKKNGVGQLQGQTVEE</sequence>
<evidence type="ECO:0000256" key="11">
    <source>
        <dbReference type="PIRSR" id="PIRSR005091-3"/>
    </source>
</evidence>
<feature type="transmembrane region" description="Helical" evidence="12">
    <location>
        <begin position="150"/>
        <end position="169"/>
    </location>
</feature>
<keyword evidence="7 8" id="KW-0472">Membrane</keyword>
<dbReference type="InterPro" id="IPR000917">
    <property type="entry name" value="Sulfatase_N"/>
</dbReference>
<evidence type="ECO:0000256" key="1">
    <source>
        <dbReference type="ARBA" id="ARBA00004651"/>
    </source>
</evidence>
<evidence type="ECO:0000256" key="8">
    <source>
        <dbReference type="PIRNR" id="PIRNR005091"/>
    </source>
</evidence>
<comment type="similarity">
    <text evidence="3 8">Belongs to the LTA synthase family.</text>
</comment>
<name>A0A4Y8LH50_9BACL</name>
<comment type="subcellular location">
    <subcellularLocation>
        <location evidence="1">Cell membrane</location>
        <topology evidence="1">Multi-pass membrane protein</topology>
    </subcellularLocation>
</comment>
<keyword evidence="10" id="KW-0464">Manganese</keyword>
<protein>
    <submittedName>
        <fullName evidence="14">LTA synthase family protein</fullName>
    </submittedName>
</protein>
<evidence type="ECO:0000313" key="14">
    <source>
        <dbReference type="EMBL" id="TFE02146.1"/>
    </source>
</evidence>
<evidence type="ECO:0000256" key="12">
    <source>
        <dbReference type="SAM" id="Phobius"/>
    </source>
</evidence>
<evidence type="ECO:0000256" key="5">
    <source>
        <dbReference type="ARBA" id="ARBA00022692"/>
    </source>
</evidence>
<dbReference type="PANTHER" id="PTHR47371:SF3">
    <property type="entry name" value="PHOSPHOGLYCEROL TRANSFERASE I"/>
    <property type="match status" value="1"/>
</dbReference>
<dbReference type="GO" id="GO:0046872">
    <property type="term" value="F:metal ion binding"/>
    <property type="evidence" value="ECO:0007669"/>
    <property type="project" value="UniProtKB-KW"/>
</dbReference>
<reference evidence="14 15" key="1">
    <citation type="submission" date="2019-03" db="EMBL/GenBank/DDBJ databases">
        <authorList>
            <person name="Yang Y."/>
        </authorList>
    </citation>
    <scope>NUCLEOTIDE SEQUENCE [LARGE SCALE GENOMIC DNA]</scope>
    <source>
        <strain evidence="14 15">ASL-1</strain>
    </source>
</reference>
<dbReference type="GO" id="GO:0005886">
    <property type="term" value="C:plasma membrane"/>
    <property type="evidence" value="ECO:0007669"/>
    <property type="project" value="UniProtKB-SubCell"/>
</dbReference>
<feature type="binding site" evidence="11">
    <location>
        <position position="251"/>
    </location>
    <ligand>
        <name>Mn(2+)</name>
        <dbReference type="ChEBI" id="CHEBI:29035"/>
    </ligand>
</feature>
<dbReference type="CDD" id="cd16015">
    <property type="entry name" value="LTA_synthase"/>
    <property type="match status" value="1"/>
</dbReference>
<feature type="domain" description="Sulfatase N-terminal" evidence="13">
    <location>
        <begin position="243"/>
        <end position="529"/>
    </location>
</feature>
<dbReference type="SUPFAM" id="SSF53649">
    <property type="entry name" value="Alkaline phosphatase-like"/>
    <property type="match status" value="1"/>
</dbReference>
<proteinExistence type="inferred from homology"/>
<comment type="pathway">
    <text evidence="2">Cell wall biogenesis; lipoteichoic acid biosynthesis.</text>
</comment>
<evidence type="ECO:0000313" key="15">
    <source>
        <dbReference type="Proteomes" id="UP000297776"/>
    </source>
</evidence>
<dbReference type="Gene3D" id="3.30.1120.170">
    <property type="match status" value="1"/>
</dbReference>
<dbReference type="Proteomes" id="UP000297776">
    <property type="component" value="Unassembled WGS sequence"/>
</dbReference>
<evidence type="ECO:0000256" key="4">
    <source>
        <dbReference type="ARBA" id="ARBA00022475"/>
    </source>
</evidence>
<gene>
    <name evidence="14" type="ORF">E2626_06105</name>
</gene>
<dbReference type="Gene3D" id="3.40.720.10">
    <property type="entry name" value="Alkaline Phosphatase, subunit A"/>
    <property type="match status" value="1"/>
</dbReference>
<dbReference type="EMBL" id="SORX01000003">
    <property type="protein sequence ID" value="TFE02146.1"/>
    <property type="molecule type" value="Genomic_DNA"/>
</dbReference>